<evidence type="ECO:0000313" key="2">
    <source>
        <dbReference type="Proteomes" id="UP001153331"/>
    </source>
</evidence>
<proteinExistence type="predicted"/>
<keyword evidence="2" id="KW-1185">Reference proteome</keyword>
<evidence type="ECO:0000313" key="1">
    <source>
        <dbReference type="EMBL" id="KAJ8112807.1"/>
    </source>
</evidence>
<name>A0ACC2ICH0_9PLEO</name>
<accession>A0ACC2ICH0</accession>
<comment type="caution">
    <text evidence="1">The sequence shown here is derived from an EMBL/GenBank/DDBJ whole genome shotgun (WGS) entry which is preliminary data.</text>
</comment>
<dbReference type="Proteomes" id="UP001153331">
    <property type="component" value="Unassembled WGS sequence"/>
</dbReference>
<protein>
    <submittedName>
        <fullName evidence="1">Uncharacterized protein</fullName>
    </submittedName>
</protein>
<gene>
    <name evidence="1" type="ORF">OPT61_g4912</name>
</gene>
<organism evidence="1 2">
    <name type="scientific">Boeremia exigua</name>
    <dbReference type="NCBI Taxonomy" id="749465"/>
    <lineage>
        <taxon>Eukaryota</taxon>
        <taxon>Fungi</taxon>
        <taxon>Dikarya</taxon>
        <taxon>Ascomycota</taxon>
        <taxon>Pezizomycotina</taxon>
        <taxon>Dothideomycetes</taxon>
        <taxon>Pleosporomycetidae</taxon>
        <taxon>Pleosporales</taxon>
        <taxon>Pleosporineae</taxon>
        <taxon>Didymellaceae</taxon>
        <taxon>Boeremia</taxon>
    </lineage>
</organism>
<dbReference type="EMBL" id="JAPHNI010000296">
    <property type="protein sequence ID" value="KAJ8112807.1"/>
    <property type="molecule type" value="Genomic_DNA"/>
</dbReference>
<sequence>MDIYSVVEDAVLVLLVDSTKPDSSVLDKDGWLSCSCRNLGLDEGNYTRGSAVRFQPDPARSAYGEISAGEKCTDRVGMLGWQGMVERVYGLGGGEDEGLLIGFELLADGACCLLEGEDGVGELVGEVWHGGFHGGGLMGLYDTLGADSFFLISLPPRPQPPAPPHAYPAGTPKLALVDGPLGHAALALDPLNNPIKLCLDHYPPDNHLAQGGVQRLEVEDEVELAHVLEQAVQSLDEDLDQVEQGQRRLGGGGDDDEVEGGVVALGAGAGGRGARQEVAGRVGAVGDEGEDLGDQALLHARVELRVELGQARLAGVVEDEDGVDHGGWCACLCLAGRVCHVGRTRV</sequence>
<reference evidence="1" key="1">
    <citation type="submission" date="2022-11" db="EMBL/GenBank/DDBJ databases">
        <title>Genome Sequence of Boeremia exigua.</title>
        <authorList>
            <person name="Buettner E."/>
        </authorList>
    </citation>
    <scope>NUCLEOTIDE SEQUENCE</scope>
    <source>
        <strain evidence="1">CU02</strain>
    </source>
</reference>